<reference evidence="3 5" key="2">
    <citation type="submission" date="2018-06" db="EMBL/GenBank/DDBJ databases">
        <authorList>
            <consortium name="Pathogen Informatics"/>
            <person name="Doyle S."/>
        </authorList>
    </citation>
    <scope>NUCLEOTIDE SEQUENCE [LARGE SCALE GENOMIC DNA]</scope>
    <source>
        <strain evidence="3 5">NCTC10851</strain>
    </source>
</reference>
<dbReference type="RefSeq" id="WP_094946848.1">
    <property type="nucleotide sequence ID" value="NZ_NLFK01000009.1"/>
</dbReference>
<dbReference type="InParanoid" id="A0A263HAA2"/>
<evidence type="ECO:0000313" key="3">
    <source>
        <dbReference type="EMBL" id="SUU37240.1"/>
    </source>
</evidence>
<gene>
    <name evidence="2" type="ORF">CFY87_08980</name>
    <name evidence="3" type="ORF">NCTC10851_01496</name>
</gene>
<keyword evidence="4" id="KW-1185">Reference proteome</keyword>
<feature type="domain" description="GIY-YIG" evidence="1">
    <location>
        <begin position="44"/>
        <end position="117"/>
    </location>
</feature>
<dbReference type="Proteomes" id="UP000254507">
    <property type="component" value="Unassembled WGS sequence"/>
</dbReference>
<dbReference type="CDD" id="cd10447">
    <property type="entry name" value="GIY-YIG_unchar_2"/>
    <property type="match status" value="1"/>
</dbReference>
<evidence type="ECO:0000313" key="4">
    <source>
        <dbReference type="Proteomes" id="UP000215738"/>
    </source>
</evidence>
<dbReference type="EMBL" id="UFSB01000001">
    <property type="protein sequence ID" value="SUU37240.1"/>
    <property type="molecule type" value="Genomic_DNA"/>
</dbReference>
<protein>
    <submittedName>
        <fullName evidence="2">Methionine sulfoxide reductase</fullName>
    </submittedName>
</protein>
<dbReference type="OrthoDB" id="2656488at2"/>
<dbReference type="Proteomes" id="UP000215738">
    <property type="component" value="Unassembled WGS sequence"/>
</dbReference>
<accession>A0A263HAA2</accession>
<dbReference type="EMBL" id="NLFK01000009">
    <property type="protein sequence ID" value="OZN24370.1"/>
    <property type="molecule type" value="Genomic_DNA"/>
</dbReference>
<name>A0A263HAA2_9PAST</name>
<proteinExistence type="predicted"/>
<evidence type="ECO:0000259" key="1">
    <source>
        <dbReference type="PROSITE" id="PS50164"/>
    </source>
</evidence>
<dbReference type="InterPro" id="IPR000305">
    <property type="entry name" value="GIY-YIG_endonuc"/>
</dbReference>
<reference evidence="2 4" key="1">
    <citation type="submission" date="2017-07" db="EMBL/GenBank/DDBJ databases">
        <title>Virulence factors identified in Actinobacillus seminis.</title>
        <authorList>
            <person name="Negrete-Abascal E."/>
            <person name="Vaca-Pacheco S."/>
            <person name="Montes-Garcia F."/>
            <person name="Leyto-Gil A.M."/>
            <person name="Fragoso-Garcia E."/>
            <person name="Carvente-Garcia R."/>
            <person name="Perez-Agueros S."/>
            <person name="Castelan-Sanchez H.G."/>
            <person name="Garcia-Molina A."/>
            <person name="Villamar T.E."/>
            <person name="Vazquez-Cruz C."/>
        </authorList>
    </citation>
    <scope>NUCLEOTIDE SEQUENCE [LARGE SCALE GENOMIC DNA]</scope>
    <source>
        <strain evidence="2 4">ATCC 15768</strain>
    </source>
</reference>
<sequence>MVTHTVIISDRARDNITVYTKEPAFLAIAERNDLKALKYLEEANKAGIYVLLGENRRYVGQASNKIYDRLIKHDNDENKSWWNQIIFFGREDGHLDKSQTDYLEKKLIEAFKKTGLMLDNNTLGNQSYIDKTNKIKADNIWNIVQEIMDEVAHINIFETDFIEDEEIQSKKHYIEFDGHKISGKSYRDNQVNFFLFLLKSAKYRPLVEEFCLNGKPTVGHCIGNQPSFRPNGMAYTVQLEENLFLHTHSSTKDRRKAIQNFADELGISVEFCWDK</sequence>
<evidence type="ECO:0000313" key="2">
    <source>
        <dbReference type="EMBL" id="OZN24370.1"/>
    </source>
</evidence>
<dbReference type="AlphaFoldDB" id="A0A263HAA2"/>
<dbReference type="PROSITE" id="PS50164">
    <property type="entry name" value="GIY_YIG"/>
    <property type="match status" value="1"/>
</dbReference>
<organism evidence="3 5">
    <name type="scientific">Actinobacillus seminis</name>
    <dbReference type="NCBI Taxonomy" id="722"/>
    <lineage>
        <taxon>Bacteria</taxon>
        <taxon>Pseudomonadati</taxon>
        <taxon>Pseudomonadota</taxon>
        <taxon>Gammaproteobacteria</taxon>
        <taxon>Pasteurellales</taxon>
        <taxon>Pasteurellaceae</taxon>
        <taxon>Actinobacillus</taxon>
    </lineage>
</organism>
<evidence type="ECO:0000313" key="5">
    <source>
        <dbReference type="Proteomes" id="UP000254507"/>
    </source>
</evidence>